<dbReference type="EMBL" id="PDCK01000044">
    <property type="protein sequence ID" value="PRQ22062.1"/>
    <property type="molecule type" value="Genomic_DNA"/>
</dbReference>
<gene>
    <name evidence="1" type="ORF">RchiOBHm_Chr6g0246131</name>
</gene>
<proteinExistence type="predicted"/>
<name>A0A2P6PJG3_ROSCH</name>
<accession>A0A2P6PJG3</accession>
<keyword evidence="2" id="KW-1185">Reference proteome</keyword>
<dbReference type="Gramene" id="PRQ22062">
    <property type="protein sequence ID" value="PRQ22062"/>
    <property type="gene ID" value="RchiOBHm_Chr6g0246131"/>
</dbReference>
<sequence>MAMIYFARDVLGWVSMQLTAGKDVPVRKNCGVCHEYGLYGQRWSSECPKCPNPKPFGLLLRT</sequence>
<reference evidence="1 2" key="1">
    <citation type="journal article" date="2018" name="Nat. Genet.">
        <title>The Rosa genome provides new insights in the design of modern roses.</title>
        <authorList>
            <person name="Bendahmane M."/>
        </authorList>
    </citation>
    <scope>NUCLEOTIDE SEQUENCE [LARGE SCALE GENOMIC DNA]</scope>
    <source>
        <strain evidence="2">cv. Old Blush</strain>
    </source>
</reference>
<protein>
    <submittedName>
        <fullName evidence="1">Uncharacterized protein</fullName>
    </submittedName>
</protein>
<organism evidence="1 2">
    <name type="scientific">Rosa chinensis</name>
    <name type="common">China rose</name>
    <dbReference type="NCBI Taxonomy" id="74649"/>
    <lineage>
        <taxon>Eukaryota</taxon>
        <taxon>Viridiplantae</taxon>
        <taxon>Streptophyta</taxon>
        <taxon>Embryophyta</taxon>
        <taxon>Tracheophyta</taxon>
        <taxon>Spermatophyta</taxon>
        <taxon>Magnoliopsida</taxon>
        <taxon>eudicotyledons</taxon>
        <taxon>Gunneridae</taxon>
        <taxon>Pentapetalae</taxon>
        <taxon>rosids</taxon>
        <taxon>fabids</taxon>
        <taxon>Rosales</taxon>
        <taxon>Rosaceae</taxon>
        <taxon>Rosoideae</taxon>
        <taxon>Rosoideae incertae sedis</taxon>
        <taxon>Rosa</taxon>
    </lineage>
</organism>
<dbReference type="AlphaFoldDB" id="A0A2P6PJG3"/>
<evidence type="ECO:0000313" key="1">
    <source>
        <dbReference type="EMBL" id="PRQ22062.1"/>
    </source>
</evidence>
<dbReference type="Proteomes" id="UP000238479">
    <property type="component" value="Chromosome 6"/>
</dbReference>
<comment type="caution">
    <text evidence="1">The sequence shown here is derived from an EMBL/GenBank/DDBJ whole genome shotgun (WGS) entry which is preliminary data.</text>
</comment>
<evidence type="ECO:0000313" key="2">
    <source>
        <dbReference type="Proteomes" id="UP000238479"/>
    </source>
</evidence>